<accession>A0ABS0MZT7</accession>
<dbReference type="PANTHER" id="PTHR35869">
    <property type="entry name" value="OUTER-MEMBRANE LIPOPROTEIN CARRIER PROTEIN"/>
    <property type="match status" value="1"/>
</dbReference>
<gene>
    <name evidence="3" type="ORF">I5L03_01205</name>
</gene>
<dbReference type="InterPro" id="IPR029046">
    <property type="entry name" value="LolA/LolB/LppX"/>
</dbReference>
<evidence type="ECO:0000313" key="3">
    <source>
        <dbReference type="EMBL" id="MBH5321198.1"/>
    </source>
</evidence>
<keyword evidence="4" id="KW-1185">Reference proteome</keyword>
<evidence type="ECO:0000256" key="1">
    <source>
        <dbReference type="ARBA" id="ARBA00022729"/>
    </source>
</evidence>
<name>A0ABS0MZT7_9SPHN</name>
<comment type="caution">
    <text evidence="3">The sequence shown here is derived from an EMBL/GenBank/DDBJ whole genome shotgun (WGS) entry which is preliminary data.</text>
</comment>
<sequence>MNAKTLLSKKPLAAVMAGAMAVTLPASLALPVATATAQSQSNDLSRATRALRAITTLQADFTQTDRAGNTVSGELTLRNPGRIRFEYEESVNMLVVSDGRALTLVDYDVQQVERWPIRNSPLGALLDPNRDMTRYGTVQPTDSDNVISINVRDPERPEFGVMTLIFVEDASAPGGLELASWVALDSQNTRTTVRLRNHRYGASVPDSAFRYRDPRRSSRRPG</sequence>
<protein>
    <submittedName>
        <fullName evidence="3">Outer membrane lipoprotein carrier protein LolA</fullName>
    </submittedName>
</protein>
<organism evidence="3 4">
    <name type="scientific">Aurantiacibacter sediminis</name>
    <dbReference type="NCBI Taxonomy" id="2793064"/>
    <lineage>
        <taxon>Bacteria</taxon>
        <taxon>Pseudomonadati</taxon>
        <taxon>Pseudomonadota</taxon>
        <taxon>Alphaproteobacteria</taxon>
        <taxon>Sphingomonadales</taxon>
        <taxon>Erythrobacteraceae</taxon>
        <taxon>Aurantiacibacter</taxon>
    </lineage>
</organism>
<proteinExistence type="predicted"/>
<evidence type="ECO:0000313" key="4">
    <source>
        <dbReference type="Proteomes" id="UP000602442"/>
    </source>
</evidence>
<keyword evidence="3" id="KW-0449">Lipoprotein</keyword>
<dbReference type="Proteomes" id="UP000602442">
    <property type="component" value="Unassembled WGS sequence"/>
</dbReference>
<dbReference type="Gene3D" id="2.50.20.10">
    <property type="entry name" value="Lipoprotein localisation LolA/LolB/LppX"/>
    <property type="match status" value="1"/>
</dbReference>
<dbReference type="EMBL" id="JAEANY010000001">
    <property type="protein sequence ID" value="MBH5321198.1"/>
    <property type="molecule type" value="Genomic_DNA"/>
</dbReference>
<reference evidence="3 4" key="1">
    <citation type="submission" date="2020-11" db="EMBL/GenBank/DDBJ databases">
        <title>Erythrobacter sediminis sp. nov., a marine bacterium from a tidal flat of Garorim Bay.</title>
        <authorList>
            <person name="Kim D."/>
            <person name="Yoo Y."/>
            <person name="Kim J.-J."/>
        </authorList>
    </citation>
    <scope>NUCLEOTIDE SEQUENCE [LARGE SCALE GENOMIC DNA]</scope>
    <source>
        <strain evidence="3 4">JGD-13</strain>
    </source>
</reference>
<evidence type="ECO:0000256" key="2">
    <source>
        <dbReference type="SAM" id="SignalP"/>
    </source>
</evidence>
<dbReference type="PANTHER" id="PTHR35869:SF1">
    <property type="entry name" value="OUTER-MEMBRANE LIPOPROTEIN CARRIER PROTEIN"/>
    <property type="match status" value="1"/>
</dbReference>
<keyword evidence="1 2" id="KW-0732">Signal</keyword>
<dbReference type="Pfam" id="PF03548">
    <property type="entry name" value="LolA"/>
    <property type="match status" value="1"/>
</dbReference>
<dbReference type="SUPFAM" id="SSF89392">
    <property type="entry name" value="Prokaryotic lipoproteins and lipoprotein localization factors"/>
    <property type="match status" value="1"/>
</dbReference>
<dbReference type="InterPro" id="IPR004564">
    <property type="entry name" value="OM_lipoprot_carrier_LolA-like"/>
</dbReference>
<dbReference type="RefSeq" id="WP_197919883.1">
    <property type="nucleotide sequence ID" value="NZ_CAWPTA010000006.1"/>
</dbReference>
<dbReference type="CDD" id="cd16325">
    <property type="entry name" value="LolA"/>
    <property type="match status" value="1"/>
</dbReference>
<feature type="chain" id="PRO_5045835526" evidence="2">
    <location>
        <begin position="29"/>
        <end position="222"/>
    </location>
</feature>
<feature type="signal peptide" evidence="2">
    <location>
        <begin position="1"/>
        <end position="28"/>
    </location>
</feature>